<comment type="caution">
    <text evidence="1">The sequence shown here is derived from an EMBL/GenBank/DDBJ whole genome shotgun (WGS) entry which is preliminary data.</text>
</comment>
<proteinExistence type="predicted"/>
<reference evidence="1" key="1">
    <citation type="journal article" date="2020" name="Stud. Mycol.">
        <title>101 Dothideomycetes genomes: a test case for predicting lifestyles and emergence of pathogens.</title>
        <authorList>
            <person name="Haridas S."/>
            <person name="Albert R."/>
            <person name="Binder M."/>
            <person name="Bloem J."/>
            <person name="Labutti K."/>
            <person name="Salamov A."/>
            <person name="Andreopoulos B."/>
            <person name="Baker S."/>
            <person name="Barry K."/>
            <person name="Bills G."/>
            <person name="Bluhm B."/>
            <person name="Cannon C."/>
            <person name="Castanera R."/>
            <person name="Culley D."/>
            <person name="Daum C."/>
            <person name="Ezra D."/>
            <person name="Gonzalez J."/>
            <person name="Henrissat B."/>
            <person name="Kuo A."/>
            <person name="Liang C."/>
            <person name="Lipzen A."/>
            <person name="Lutzoni F."/>
            <person name="Magnuson J."/>
            <person name="Mondo S."/>
            <person name="Nolan M."/>
            <person name="Ohm R."/>
            <person name="Pangilinan J."/>
            <person name="Park H.-J."/>
            <person name="Ramirez L."/>
            <person name="Alfaro M."/>
            <person name="Sun H."/>
            <person name="Tritt A."/>
            <person name="Yoshinaga Y."/>
            <person name="Zwiers L.-H."/>
            <person name="Turgeon B."/>
            <person name="Goodwin S."/>
            <person name="Spatafora J."/>
            <person name="Crous P."/>
            <person name="Grigoriev I."/>
        </authorList>
    </citation>
    <scope>NUCLEOTIDE SEQUENCE</scope>
    <source>
        <strain evidence="1">ATCC 200398</strain>
    </source>
</reference>
<keyword evidence="2" id="KW-1185">Reference proteome</keyword>
<gene>
    <name evidence="1" type="ORF">BDR25DRAFT_341566</name>
</gene>
<dbReference type="EMBL" id="MU003501">
    <property type="protein sequence ID" value="KAF2472649.1"/>
    <property type="molecule type" value="Genomic_DNA"/>
</dbReference>
<organism evidence="1 2">
    <name type="scientific">Lindgomyces ingoldianus</name>
    <dbReference type="NCBI Taxonomy" id="673940"/>
    <lineage>
        <taxon>Eukaryota</taxon>
        <taxon>Fungi</taxon>
        <taxon>Dikarya</taxon>
        <taxon>Ascomycota</taxon>
        <taxon>Pezizomycotina</taxon>
        <taxon>Dothideomycetes</taxon>
        <taxon>Pleosporomycetidae</taxon>
        <taxon>Pleosporales</taxon>
        <taxon>Lindgomycetaceae</taxon>
        <taxon>Lindgomyces</taxon>
    </lineage>
</organism>
<evidence type="ECO:0000313" key="1">
    <source>
        <dbReference type="EMBL" id="KAF2472649.1"/>
    </source>
</evidence>
<accession>A0ACB6R078</accession>
<sequence length="424" mass="48322">MGCGSSTPANPKIEVPKSEWDRLQNSNAQLKSHKTASLAEIERLKGDLMQINILLLSFNERYHVKPSSSGGIKLDDVFEAYSSLGRRYADLTEQKKQVDKDFERQIEDFNRLVDTIQQKEREFQDRMRKMEEKSRRELDAMEREVRELEKKLIMGGDYFQPKPDSELRQQFSDLQAKVRSFAENSVPADEAIRQAFAEDLGRKFQHPIHIPHLKYFSEEALWAVLIDKVFSTPFKVFGTHGDNMLHPWLNFFADGQFERGSVTTWPPPNSFSERWRSLTVGNLAVAVRGQRTGEGASEIQLSYRSNRNDVVDALRKLYRHSSTADMVDMPESITDLACEIAMTWGAERYRIQPAIPPRGTWVSKDDLSLRRIEVRNPGDNVECTVGVVISPGLEKGGVGDGNAQSFDGPLRTLIPPHVYTFSQI</sequence>
<dbReference type="Proteomes" id="UP000799755">
    <property type="component" value="Unassembled WGS sequence"/>
</dbReference>
<protein>
    <submittedName>
        <fullName evidence="1">Uncharacterized protein</fullName>
    </submittedName>
</protein>
<evidence type="ECO:0000313" key="2">
    <source>
        <dbReference type="Proteomes" id="UP000799755"/>
    </source>
</evidence>
<name>A0ACB6R078_9PLEO</name>